<organism evidence="3 4">
    <name type="scientific">Nocardiopsis ansamitocini</name>
    <dbReference type="NCBI Taxonomy" id="1670832"/>
    <lineage>
        <taxon>Bacteria</taxon>
        <taxon>Bacillati</taxon>
        <taxon>Actinomycetota</taxon>
        <taxon>Actinomycetes</taxon>
        <taxon>Streptosporangiales</taxon>
        <taxon>Nocardiopsidaceae</taxon>
        <taxon>Nocardiopsis</taxon>
    </lineage>
</organism>
<feature type="chain" id="PRO_5040847248" description="Secreted protein" evidence="2">
    <location>
        <begin position="36"/>
        <end position="144"/>
    </location>
</feature>
<feature type="compositionally biased region" description="Pro residues" evidence="1">
    <location>
        <begin position="134"/>
        <end position="144"/>
    </location>
</feature>
<feature type="region of interest" description="Disordered" evidence="1">
    <location>
        <begin position="109"/>
        <end position="144"/>
    </location>
</feature>
<feature type="signal peptide" evidence="2">
    <location>
        <begin position="1"/>
        <end position="35"/>
    </location>
</feature>
<dbReference type="EMBL" id="BSQG01000011">
    <property type="protein sequence ID" value="GLU50050.1"/>
    <property type="molecule type" value="Genomic_DNA"/>
</dbReference>
<feature type="compositionally biased region" description="Pro residues" evidence="1">
    <location>
        <begin position="113"/>
        <end position="124"/>
    </location>
</feature>
<evidence type="ECO:0000313" key="4">
    <source>
        <dbReference type="Proteomes" id="UP001165092"/>
    </source>
</evidence>
<proteinExistence type="predicted"/>
<evidence type="ECO:0000256" key="1">
    <source>
        <dbReference type="SAM" id="MobiDB-lite"/>
    </source>
</evidence>
<evidence type="ECO:0000313" key="3">
    <source>
        <dbReference type="EMBL" id="GLU50050.1"/>
    </source>
</evidence>
<keyword evidence="2" id="KW-0732">Signal</keyword>
<keyword evidence="4" id="KW-1185">Reference proteome</keyword>
<dbReference type="Proteomes" id="UP001165092">
    <property type="component" value="Unassembled WGS sequence"/>
</dbReference>
<comment type="caution">
    <text evidence="3">The sequence shown here is derived from an EMBL/GenBank/DDBJ whole genome shotgun (WGS) entry which is preliminary data.</text>
</comment>
<sequence>MTGRRVRPTGRLFGAAATAVAATTLSLCCVGPVAADTTGPEAGEAVADEPTASQPEGDGQGFEVWTPRGKVPCTITGPDLNDLRDLLLSDDPVSASALRDRVKRPTLLCGATPAPPVAPAPGPQEEPALETPVDPVPAPGAGPG</sequence>
<evidence type="ECO:0000256" key="2">
    <source>
        <dbReference type="SAM" id="SignalP"/>
    </source>
</evidence>
<dbReference type="AlphaFoldDB" id="A0A9W6P9E4"/>
<reference evidence="3" key="1">
    <citation type="submission" date="2023-02" db="EMBL/GenBank/DDBJ databases">
        <title>Nocardiopsis ansamitocini NBRC 112285.</title>
        <authorList>
            <person name="Ichikawa N."/>
            <person name="Sato H."/>
            <person name="Tonouchi N."/>
        </authorList>
    </citation>
    <scope>NUCLEOTIDE SEQUENCE</scope>
    <source>
        <strain evidence="3">NBRC 112285</strain>
    </source>
</reference>
<evidence type="ECO:0008006" key="5">
    <source>
        <dbReference type="Google" id="ProtNLM"/>
    </source>
</evidence>
<feature type="region of interest" description="Disordered" evidence="1">
    <location>
        <begin position="34"/>
        <end position="70"/>
    </location>
</feature>
<protein>
    <recommendedName>
        <fullName evidence="5">Secreted protein</fullName>
    </recommendedName>
</protein>
<name>A0A9W6P9E4_9ACTN</name>
<accession>A0A9W6P9E4</accession>
<gene>
    <name evidence="3" type="ORF">Nans01_44010</name>
</gene>